<evidence type="ECO:0000313" key="1">
    <source>
        <dbReference type="EMBL" id="JAT82551.1"/>
    </source>
</evidence>
<protein>
    <submittedName>
        <fullName evidence="1">Uncharacterized protein</fullName>
    </submittedName>
</protein>
<sequence length="222" mass="24934">STSSFTLSSVSDGVKELRKLWSTQRKPFENAVASMLKRSYDLSLYVNTPDLNITSGYMVNDNIVNVFFIHLSLREHLVTMFPEVSFSLDHNTLRVTSRLRKLFIDAEYIIYRNTSNIIYDVFKPYANSPFSYAQVAKRGSATIIGAGCNMISQSIVQMVGVSLRVGSTSVRITGCQFTVEIYSDKYKTPPVVAPYFSPQQSKDLEKLIANSQLEEIAARLQG</sequence>
<accession>A0A1E1W6S8</accession>
<dbReference type="EMBL" id="GDQN01008503">
    <property type="protein sequence ID" value="JAT82551.1"/>
    <property type="molecule type" value="Transcribed_RNA"/>
</dbReference>
<gene>
    <name evidence="1" type="ORF">g.4221</name>
</gene>
<proteinExistence type="predicted"/>
<reference evidence="1" key="1">
    <citation type="submission" date="2015-09" db="EMBL/GenBank/DDBJ databases">
        <title>De novo assembly of Pectinophora gossypiella (Pink Bollworm) gut transcriptome.</title>
        <authorList>
            <person name="Tassone E.E."/>
        </authorList>
    </citation>
    <scope>NUCLEOTIDE SEQUENCE</scope>
</reference>
<dbReference type="OrthoDB" id="7414190at2759"/>
<dbReference type="AlphaFoldDB" id="A0A1E1W6S8"/>
<feature type="non-terminal residue" evidence="1">
    <location>
        <position position="222"/>
    </location>
</feature>
<organism evidence="1">
    <name type="scientific">Pectinophora gossypiella</name>
    <name type="common">Cotton pink bollworm</name>
    <name type="synonym">Depressaria gossypiella</name>
    <dbReference type="NCBI Taxonomy" id="13191"/>
    <lineage>
        <taxon>Eukaryota</taxon>
        <taxon>Metazoa</taxon>
        <taxon>Ecdysozoa</taxon>
        <taxon>Arthropoda</taxon>
        <taxon>Hexapoda</taxon>
        <taxon>Insecta</taxon>
        <taxon>Pterygota</taxon>
        <taxon>Neoptera</taxon>
        <taxon>Endopterygota</taxon>
        <taxon>Lepidoptera</taxon>
        <taxon>Glossata</taxon>
        <taxon>Ditrysia</taxon>
        <taxon>Gelechioidea</taxon>
        <taxon>Gelechiidae</taxon>
        <taxon>Apatetrinae</taxon>
        <taxon>Pectinophora</taxon>
    </lineage>
</organism>
<feature type="non-terminal residue" evidence="1">
    <location>
        <position position="1"/>
    </location>
</feature>
<name>A0A1E1W6S8_PECGO</name>